<protein>
    <submittedName>
        <fullName evidence="2">Phage tail protein</fullName>
    </submittedName>
    <submittedName>
        <fullName evidence="3">Tail fiber protein</fullName>
    </submittedName>
</protein>
<evidence type="ECO:0000313" key="3">
    <source>
        <dbReference type="EMBL" id="SMS02052.1"/>
    </source>
</evidence>
<dbReference type="Proteomes" id="UP001283366">
    <property type="component" value="Unassembled WGS sequence"/>
</dbReference>
<evidence type="ECO:0000313" key="2">
    <source>
        <dbReference type="EMBL" id="MDW6005506.1"/>
    </source>
</evidence>
<dbReference type="EMBL" id="FXXI01000008">
    <property type="protein sequence ID" value="SMS02052.1"/>
    <property type="molecule type" value="Genomic_DNA"/>
</dbReference>
<dbReference type="OrthoDB" id="9810174at2"/>
<evidence type="ECO:0000313" key="4">
    <source>
        <dbReference type="Proteomes" id="UP000196125"/>
    </source>
</evidence>
<dbReference type="AlphaFoldDB" id="A0A1Y6IZY8"/>
<keyword evidence="5" id="KW-1185">Reference proteome</keyword>
<dbReference type="SUPFAM" id="SSF88874">
    <property type="entry name" value="Receptor-binding domain of short tail fibre protein gp12"/>
    <property type="match status" value="1"/>
</dbReference>
<sequence length="584" mass="63260">MSQVVIPLEFESYLQDKLVNGLAPDMNEMVFAYLPDLDPDQEIDRHLGLPDPSYWVYRQDISQKAKLNDDSVVYSVVIPGEVEVFTFNAIYLHDKHTENSCGLVVHKVSETKEPEMSSVRSCVQQYSGAATAANIQVAPESWQIDYQARLYGIDDDLRLACFDLFGVASFFADGFLVKRSGGQYVCDTGLGYVAGLRCVNHVQTEITDVQPGSGIYLDVSWQGQVLSRWVTNWKVLASATALSDYVAGGIQHYVTQIARIETDGSVTDLRHLGLDEHKFPAATTESKGVVVLATDDEVNAGQGSGVMSPEQLKQALAQFGAFGTPLNLGVITANTELDTAPTGFISFASALPGTAGNVAVAWQGIKVADDNGAYTVMASSNNAGGPPAMTYYHSTQSQWNTTLTYHDIQRSFVGMIADFQIAAPRPGWLNANGGEVSRTTDAILWQYAQDAELIIEQATKDADPMTYAAYFGDGDGSTTFTLPNFHLGHFRRGTPSGVTHGTTQGDAIRNISGYFYTNNGWMFSSAQGAFVRIGELQNAGNATSASPISVSPALEFNASNVVPTSTENRPYTANISVKIFRGWI</sequence>
<name>A0A1Y6IZY8_9VIBR</name>
<evidence type="ECO:0000313" key="5">
    <source>
        <dbReference type="Proteomes" id="UP001283366"/>
    </source>
</evidence>
<dbReference type="RefSeq" id="WP_087482080.1">
    <property type="nucleotide sequence ID" value="NZ_AP024884.1"/>
</dbReference>
<feature type="domain" description="Phage tail fibre protein N-terminal" evidence="1">
    <location>
        <begin position="9"/>
        <end position="153"/>
    </location>
</feature>
<dbReference type="InterPro" id="IPR022225">
    <property type="entry name" value="Phage_tail_fibre_N"/>
</dbReference>
<dbReference type="EMBL" id="JAWRCO010000002">
    <property type="protein sequence ID" value="MDW6005506.1"/>
    <property type="molecule type" value="Genomic_DNA"/>
</dbReference>
<evidence type="ECO:0000259" key="1">
    <source>
        <dbReference type="Pfam" id="PF12571"/>
    </source>
</evidence>
<organism evidence="3 4">
    <name type="scientific">Vibrio mangrovi</name>
    <dbReference type="NCBI Taxonomy" id="474394"/>
    <lineage>
        <taxon>Bacteria</taxon>
        <taxon>Pseudomonadati</taxon>
        <taxon>Pseudomonadota</taxon>
        <taxon>Gammaproteobacteria</taxon>
        <taxon>Vibrionales</taxon>
        <taxon>Vibrionaceae</taxon>
        <taxon>Vibrio</taxon>
    </lineage>
</organism>
<dbReference type="Pfam" id="PF12571">
    <property type="entry name" value="Phage_tail_fib"/>
    <property type="match status" value="1"/>
</dbReference>
<proteinExistence type="predicted"/>
<reference evidence="2 5" key="2">
    <citation type="submission" date="2023-11" db="EMBL/GenBank/DDBJ databases">
        <title>Plant-associative lifestyle of Vibrio porteresiae and its evolutionary dynamics.</title>
        <authorList>
            <person name="Rameshkumar N."/>
            <person name="Kirti K."/>
        </authorList>
    </citation>
    <scope>NUCLEOTIDE SEQUENCE [LARGE SCALE GENOMIC DNA]</scope>
    <source>
        <strain evidence="2 5">MSSRF38</strain>
    </source>
</reference>
<dbReference type="Proteomes" id="UP000196125">
    <property type="component" value="Unassembled WGS sequence"/>
</dbReference>
<gene>
    <name evidence="2" type="ORF">SBX37_21780</name>
    <name evidence="3" type="ORF">VIM7927_03366</name>
</gene>
<accession>A0A1Y6IZY8</accession>
<reference evidence="3 4" key="1">
    <citation type="submission" date="2017-05" db="EMBL/GenBank/DDBJ databases">
        <authorList>
            <person name="Song R."/>
            <person name="Chenine A.L."/>
            <person name="Ruprecht R.M."/>
        </authorList>
    </citation>
    <scope>NUCLEOTIDE SEQUENCE [LARGE SCALE GENOMIC DNA]</scope>
    <source>
        <strain evidence="3 4">CECT 7927</strain>
    </source>
</reference>